<dbReference type="Proteomes" id="UP000039865">
    <property type="component" value="Unassembled WGS sequence"/>
</dbReference>
<keyword evidence="7" id="KW-1185">Reference proteome</keyword>
<dbReference type="GO" id="GO:0005634">
    <property type="term" value="C:nucleus"/>
    <property type="evidence" value="ECO:0007669"/>
    <property type="project" value="TreeGrafter"/>
</dbReference>
<name>A0A078A1K9_STYLE</name>
<dbReference type="EMBL" id="CCKQ01004841">
    <property type="protein sequence ID" value="CDW75995.1"/>
    <property type="molecule type" value="Genomic_DNA"/>
</dbReference>
<sequence>MQRSQNHYQKKQKQIYSDIESCSEILDEEEYKDAQPQEGVAPFTEKHIIENLSIFPFNPNKPMCFYSMLNQGNKRGRETEILALDCERILTKKGERLARVSIVNFYGNIVFDSLVKPWAKVYDYREWITGIKPLDLKHAPSYPKMAPLLKKILDKKIVVGHSLDDDFQALKLNDDEYECEIREISEFQLFQRPLGNGGYEKRKLKDLSKDFLNASIQTGHHSSVIDARIALALYRSFKNQIDAQASMVKTSNSSSMLSQNISSQNQNSLFSSSMVDVTELPMINDLLKQIQLLSPVLNGVGGGIGGPNEFQAIEEEPEEEVEVENPECSEFKFLEFQSQEFKNKQQN</sequence>
<dbReference type="InParanoid" id="A0A078A1K9"/>
<proteinExistence type="predicted"/>
<organism evidence="6 7">
    <name type="scientific">Stylonychia lemnae</name>
    <name type="common">Ciliate</name>
    <dbReference type="NCBI Taxonomy" id="5949"/>
    <lineage>
        <taxon>Eukaryota</taxon>
        <taxon>Sar</taxon>
        <taxon>Alveolata</taxon>
        <taxon>Ciliophora</taxon>
        <taxon>Intramacronucleata</taxon>
        <taxon>Spirotrichea</taxon>
        <taxon>Stichotrichia</taxon>
        <taxon>Sporadotrichida</taxon>
        <taxon>Oxytrichidae</taxon>
        <taxon>Stylonychinae</taxon>
        <taxon>Stylonychia</taxon>
    </lineage>
</organism>
<evidence type="ECO:0000256" key="4">
    <source>
        <dbReference type="ARBA" id="ARBA00025599"/>
    </source>
</evidence>
<comment type="function">
    <text evidence="4">Exoribonuclease involved in ribosome biosynthesis. Involved in the processing of ITS1, the internal transcribed spacer localized between the 18S and 5.8S rRNAs.</text>
</comment>
<dbReference type="SUPFAM" id="SSF53098">
    <property type="entry name" value="Ribonuclease H-like"/>
    <property type="match status" value="1"/>
</dbReference>
<dbReference type="InterPro" id="IPR013520">
    <property type="entry name" value="Ribonucl_H"/>
</dbReference>
<dbReference type="OrthoDB" id="8191639at2759"/>
<evidence type="ECO:0000256" key="2">
    <source>
        <dbReference type="ARBA" id="ARBA00022722"/>
    </source>
</evidence>
<dbReference type="InterPro" id="IPR047021">
    <property type="entry name" value="REXO1/3/4-like"/>
</dbReference>
<dbReference type="AlphaFoldDB" id="A0A078A1K9"/>
<keyword evidence="1" id="KW-0698">rRNA processing</keyword>
<dbReference type="GO" id="GO:0004527">
    <property type="term" value="F:exonuclease activity"/>
    <property type="evidence" value="ECO:0007669"/>
    <property type="project" value="UniProtKB-KW"/>
</dbReference>
<evidence type="ECO:0000256" key="1">
    <source>
        <dbReference type="ARBA" id="ARBA00022552"/>
    </source>
</evidence>
<evidence type="ECO:0000259" key="5">
    <source>
        <dbReference type="SMART" id="SM00479"/>
    </source>
</evidence>
<dbReference type="Pfam" id="PF00929">
    <property type="entry name" value="RNase_T"/>
    <property type="match status" value="1"/>
</dbReference>
<keyword evidence="6" id="KW-0269">Exonuclease</keyword>
<evidence type="ECO:0000256" key="3">
    <source>
        <dbReference type="ARBA" id="ARBA00022801"/>
    </source>
</evidence>
<feature type="domain" description="Exonuclease" evidence="5">
    <location>
        <begin position="80"/>
        <end position="243"/>
    </location>
</feature>
<keyword evidence="2" id="KW-0540">Nuclease</keyword>
<evidence type="ECO:0000313" key="6">
    <source>
        <dbReference type="EMBL" id="CDW75995.1"/>
    </source>
</evidence>
<keyword evidence="3" id="KW-0378">Hydrolase</keyword>
<dbReference type="Gene3D" id="3.30.420.10">
    <property type="entry name" value="Ribonuclease H-like superfamily/Ribonuclease H"/>
    <property type="match status" value="1"/>
</dbReference>
<accession>A0A078A1K9</accession>
<dbReference type="PANTHER" id="PTHR12801">
    <property type="entry name" value="RNA EXONUCLEASE REXO1 / RECO3 FAMILY MEMBER-RELATED"/>
    <property type="match status" value="1"/>
</dbReference>
<dbReference type="InterPro" id="IPR036397">
    <property type="entry name" value="RNaseH_sf"/>
</dbReference>
<dbReference type="PANTHER" id="PTHR12801:SF45">
    <property type="entry name" value="RNA EXONUCLEASE 4"/>
    <property type="match status" value="1"/>
</dbReference>
<gene>
    <name evidence="6" type="primary">Contig14347.g15282</name>
    <name evidence="6" type="ORF">STYLEM_4991</name>
</gene>
<protein>
    <submittedName>
        <fullName evidence="6">Rna exonuclease</fullName>
    </submittedName>
</protein>
<dbReference type="GO" id="GO:0006364">
    <property type="term" value="P:rRNA processing"/>
    <property type="evidence" value="ECO:0007669"/>
    <property type="project" value="UniProtKB-KW"/>
</dbReference>
<evidence type="ECO:0000313" key="7">
    <source>
        <dbReference type="Proteomes" id="UP000039865"/>
    </source>
</evidence>
<dbReference type="GO" id="GO:0003676">
    <property type="term" value="F:nucleic acid binding"/>
    <property type="evidence" value="ECO:0007669"/>
    <property type="project" value="InterPro"/>
</dbReference>
<dbReference type="InterPro" id="IPR012337">
    <property type="entry name" value="RNaseH-like_sf"/>
</dbReference>
<dbReference type="SMART" id="SM00479">
    <property type="entry name" value="EXOIII"/>
    <property type="match status" value="1"/>
</dbReference>
<reference evidence="6 7" key="1">
    <citation type="submission" date="2014-06" db="EMBL/GenBank/DDBJ databases">
        <authorList>
            <person name="Swart Estienne"/>
        </authorList>
    </citation>
    <scope>NUCLEOTIDE SEQUENCE [LARGE SCALE GENOMIC DNA]</scope>
    <source>
        <strain evidence="6 7">130c</strain>
    </source>
</reference>